<dbReference type="EMBL" id="KI913972">
    <property type="protein sequence ID" value="ETV97690.1"/>
    <property type="molecule type" value="Genomic_DNA"/>
</dbReference>
<dbReference type="RefSeq" id="XP_008873899.1">
    <property type="nucleotide sequence ID" value="XM_008875677.1"/>
</dbReference>
<evidence type="ECO:0000313" key="1">
    <source>
        <dbReference type="EMBL" id="ETV97690.1"/>
    </source>
</evidence>
<name>A0A024TU43_9STRA</name>
<dbReference type="GeneID" id="20086626"/>
<dbReference type="OrthoDB" id="10364602at2759"/>
<protein>
    <submittedName>
        <fullName evidence="1">Uncharacterized protein</fullName>
    </submittedName>
</protein>
<accession>A0A024TU43</accession>
<dbReference type="AlphaFoldDB" id="A0A024TU43"/>
<organism evidence="1">
    <name type="scientific">Aphanomyces invadans</name>
    <dbReference type="NCBI Taxonomy" id="157072"/>
    <lineage>
        <taxon>Eukaryota</taxon>
        <taxon>Sar</taxon>
        <taxon>Stramenopiles</taxon>
        <taxon>Oomycota</taxon>
        <taxon>Saprolegniomycetes</taxon>
        <taxon>Saprolegniales</taxon>
        <taxon>Verrucalvaceae</taxon>
        <taxon>Aphanomyces</taxon>
    </lineage>
</organism>
<proteinExistence type="predicted"/>
<sequence>MEHAPADRHARICQFRHDMACHIALHIPPSSLRCESPSMAAITSWSVAAEWSLWQKARTLVCRSPCHFHVLMASVQHHYVLLLRKFLRQMHITAHIPVSPRQLRELSKSNLAVIPETASIHDDTRRTAMITVEISHDKLRLTELQHRYIKSKYGFTIGRAQEFLQPLSLHDAVAAQILDKLQKIAAFLNRPQVDLPSGGLELLEKKIQGQILPLYERLQTVCT</sequence>
<reference evidence="1" key="1">
    <citation type="submission" date="2013-12" db="EMBL/GenBank/DDBJ databases">
        <title>The Genome Sequence of Aphanomyces invadans NJM9701.</title>
        <authorList>
            <consortium name="The Broad Institute Genomics Platform"/>
            <person name="Russ C."/>
            <person name="Tyler B."/>
            <person name="van West P."/>
            <person name="Dieguez-Uribeondo J."/>
            <person name="Young S.K."/>
            <person name="Zeng Q."/>
            <person name="Gargeya S."/>
            <person name="Fitzgerald M."/>
            <person name="Abouelleil A."/>
            <person name="Alvarado L."/>
            <person name="Chapman S.B."/>
            <person name="Gainer-Dewar J."/>
            <person name="Goldberg J."/>
            <person name="Griggs A."/>
            <person name="Gujja S."/>
            <person name="Hansen M."/>
            <person name="Howarth C."/>
            <person name="Imamovic A."/>
            <person name="Ireland A."/>
            <person name="Larimer J."/>
            <person name="McCowan C."/>
            <person name="Murphy C."/>
            <person name="Pearson M."/>
            <person name="Poon T.W."/>
            <person name="Priest M."/>
            <person name="Roberts A."/>
            <person name="Saif S."/>
            <person name="Shea T."/>
            <person name="Sykes S."/>
            <person name="Wortman J."/>
            <person name="Nusbaum C."/>
            <person name="Birren B."/>
        </authorList>
    </citation>
    <scope>NUCLEOTIDE SEQUENCE [LARGE SCALE GENOMIC DNA]</scope>
    <source>
        <strain evidence="1">NJM9701</strain>
    </source>
</reference>
<dbReference type="VEuPathDB" id="FungiDB:H310_09576"/>
<gene>
    <name evidence="1" type="ORF">H310_09576</name>
</gene>